<dbReference type="Gene3D" id="3.90.870.10">
    <property type="entry name" value="DHBP synthase"/>
    <property type="match status" value="1"/>
</dbReference>
<dbReference type="GO" id="GO:0000287">
    <property type="term" value="F:magnesium ion binding"/>
    <property type="evidence" value="ECO:0007669"/>
    <property type="project" value="UniProtKB-UniRule"/>
</dbReference>
<dbReference type="RefSeq" id="WP_132644838.1">
    <property type="nucleotide sequence ID" value="NZ_CP181386.1"/>
</dbReference>
<evidence type="ECO:0000256" key="4">
    <source>
        <dbReference type="ARBA" id="ARBA00018836"/>
    </source>
</evidence>
<dbReference type="EC" id="4.1.99.12" evidence="3 10"/>
<keyword evidence="6 10" id="KW-0479">Metal-binding</keyword>
<comment type="pathway">
    <text evidence="2 10 11">Cofactor biosynthesis; riboflavin biosynthesis; 2-hydroxy-3-oxobutyl phosphate from D-ribulose 5-phosphate: step 1/1.</text>
</comment>
<evidence type="ECO:0000256" key="7">
    <source>
        <dbReference type="ARBA" id="ARBA00022842"/>
    </source>
</evidence>
<comment type="catalytic activity">
    <reaction evidence="10 11">
        <text>D-ribulose 5-phosphate = (2S)-2-hydroxy-3-oxobutyl phosphate + formate + H(+)</text>
        <dbReference type="Rhea" id="RHEA:18457"/>
        <dbReference type="ChEBI" id="CHEBI:15378"/>
        <dbReference type="ChEBI" id="CHEBI:15740"/>
        <dbReference type="ChEBI" id="CHEBI:58121"/>
        <dbReference type="ChEBI" id="CHEBI:58830"/>
        <dbReference type="EC" id="4.1.99.12"/>
    </reaction>
</comment>
<evidence type="ECO:0000256" key="6">
    <source>
        <dbReference type="ARBA" id="ARBA00022723"/>
    </source>
</evidence>
<evidence type="ECO:0000256" key="5">
    <source>
        <dbReference type="ARBA" id="ARBA00022619"/>
    </source>
</evidence>
<evidence type="ECO:0000256" key="1">
    <source>
        <dbReference type="ARBA" id="ARBA00002284"/>
    </source>
</evidence>
<evidence type="ECO:0000256" key="3">
    <source>
        <dbReference type="ARBA" id="ARBA00012153"/>
    </source>
</evidence>
<keyword evidence="5 10" id="KW-0686">Riboflavin biosynthesis</keyword>
<gene>
    <name evidence="10" type="primary">ribB</name>
    <name evidence="12" type="ORF">EV684_10269</name>
</gene>
<dbReference type="NCBIfam" id="TIGR00506">
    <property type="entry name" value="ribB"/>
    <property type="match status" value="1"/>
</dbReference>
<evidence type="ECO:0000256" key="2">
    <source>
        <dbReference type="ARBA" id="ARBA00004904"/>
    </source>
</evidence>
<comment type="function">
    <text evidence="1 10 11">Catalyzes the conversion of D-ribulose 5-phosphate to formate and 3,4-dihydroxy-2-butanone 4-phosphate.</text>
</comment>
<dbReference type="InterPro" id="IPR017945">
    <property type="entry name" value="DHBP_synth_RibB-like_a/b_dom"/>
</dbReference>
<dbReference type="Pfam" id="PF00926">
    <property type="entry name" value="DHBP_synthase"/>
    <property type="match status" value="1"/>
</dbReference>
<keyword evidence="7 10" id="KW-0460">Magnesium</keyword>
<evidence type="ECO:0000256" key="11">
    <source>
        <dbReference type="RuleBase" id="RU003843"/>
    </source>
</evidence>
<feature type="binding site" evidence="10">
    <location>
        <begin position="42"/>
        <end position="43"/>
    </location>
    <ligand>
        <name>D-ribulose 5-phosphate</name>
        <dbReference type="ChEBI" id="CHEBI:58121"/>
    </ligand>
</feature>
<comment type="similarity">
    <text evidence="10 11">Belongs to the DHBP synthase family.</text>
</comment>
<dbReference type="InterPro" id="IPR000422">
    <property type="entry name" value="DHBP_synthase_RibB"/>
</dbReference>
<dbReference type="GO" id="GO:0030145">
    <property type="term" value="F:manganese ion binding"/>
    <property type="evidence" value="ECO:0007669"/>
    <property type="project" value="UniProtKB-UniRule"/>
</dbReference>
<feature type="binding site" evidence="10">
    <location>
        <position position="43"/>
    </location>
    <ligand>
        <name>Mg(2+)</name>
        <dbReference type="ChEBI" id="CHEBI:18420"/>
        <label>1</label>
    </ligand>
</feature>
<reference evidence="12 13" key="1">
    <citation type="submission" date="2019-03" db="EMBL/GenBank/DDBJ databases">
        <title>Genomic Encyclopedia of Type Strains, Phase IV (KMG-IV): sequencing the most valuable type-strain genomes for metagenomic binning, comparative biology and taxonomic classification.</title>
        <authorList>
            <person name="Goeker M."/>
        </authorList>
    </citation>
    <scope>NUCLEOTIDE SEQUENCE [LARGE SCALE GENOMIC DNA]</scope>
    <source>
        <strain evidence="12 13">DSM 1709</strain>
    </source>
</reference>
<evidence type="ECO:0000313" key="13">
    <source>
        <dbReference type="Proteomes" id="UP000295106"/>
    </source>
</evidence>
<evidence type="ECO:0000256" key="10">
    <source>
        <dbReference type="HAMAP-Rule" id="MF_00180"/>
    </source>
</evidence>
<dbReference type="Proteomes" id="UP000295106">
    <property type="component" value="Unassembled WGS sequence"/>
</dbReference>
<proteinExistence type="inferred from homology"/>
<keyword evidence="8 10" id="KW-0464">Manganese</keyword>
<organism evidence="12 13">
    <name type="scientific">Rubrivivax gelatinosus</name>
    <name type="common">Rhodocyclus gelatinosus</name>
    <name type="synonym">Rhodopseudomonas gelatinosa</name>
    <dbReference type="NCBI Taxonomy" id="28068"/>
    <lineage>
        <taxon>Bacteria</taxon>
        <taxon>Pseudomonadati</taxon>
        <taxon>Pseudomonadota</taxon>
        <taxon>Betaproteobacteria</taxon>
        <taxon>Burkholderiales</taxon>
        <taxon>Sphaerotilaceae</taxon>
        <taxon>Rubrivivax</taxon>
    </lineage>
</organism>
<dbReference type="UniPathway" id="UPA00275">
    <property type="reaction ID" value="UER00399"/>
</dbReference>
<dbReference type="HAMAP" id="MF_00180">
    <property type="entry name" value="RibB"/>
    <property type="match status" value="1"/>
</dbReference>
<accession>A0A4V2SHA7</accession>
<comment type="cofactor">
    <cofactor evidence="10 11">
        <name>Mg(2+)</name>
        <dbReference type="ChEBI" id="CHEBI:18420"/>
    </cofactor>
    <cofactor evidence="10 11">
        <name>Mn(2+)</name>
        <dbReference type="ChEBI" id="CHEBI:29035"/>
    </cofactor>
    <text evidence="10 11">Binds 2 divalent metal cations per subunit. Magnesium or manganese.</text>
</comment>
<dbReference type="GO" id="GO:0008686">
    <property type="term" value="F:3,4-dihydroxy-2-butanone-4-phosphate synthase activity"/>
    <property type="evidence" value="ECO:0007669"/>
    <property type="project" value="UniProtKB-UniRule"/>
</dbReference>
<feature type="site" description="Essential for catalytic activity" evidence="10">
    <location>
        <position position="179"/>
    </location>
</feature>
<protein>
    <recommendedName>
        <fullName evidence="4 10">3,4-dihydroxy-2-butanone 4-phosphate synthase</fullName>
        <shortName evidence="10 11">DHBP synthase</shortName>
        <ecNumber evidence="3 10">4.1.99.12</ecNumber>
    </recommendedName>
</protein>
<feature type="site" description="Essential for catalytic activity" evidence="10">
    <location>
        <position position="141"/>
    </location>
</feature>
<dbReference type="GO" id="GO:0009231">
    <property type="term" value="P:riboflavin biosynthetic process"/>
    <property type="evidence" value="ECO:0007669"/>
    <property type="project" value="UniProtKB-UniRule"/>
</dbReference>
<name>A0A4V2SHA7_RUBGE</name>
<feature type="binding site" evidence="10">
    <location>
        <begin position="155"/>
        <end position="159"/>
    </location>
    <ligand>
        <name>D-ribulose 5-phosphate</name>
        <dbReference type="ChEBI" id="CHEBI:58121"/>
    </ligand>
</feature>
<sequence>MNPTFHTPALAGSTATLRQRLEAAAAAMRTGRPVLLVDDDDRENEADLIVAAEHLTEATMAMLIREGSGIVCLCLPPEAIERLRLAPMVVHNGSRHRTAFTVTIEAREGVTTGVSAADRLTTVRAATGPGARAEALVSPGHVFPLRAEAGGVLQRRGHTEGAIELCDLAGLQRAAVLCELMNPDGSMARGAQIEAFAAAHGLPTLSIEDLVQWRQGRADG</sequence>
<dbReference type="PANTHER" id="PTHR21327:SF38">
    <property type="entry name" value="3,4-DIHYDROXY-2-BUTANONE 4-PHOSPHATE SYNTHASE"/>
    <property type="match status" value="1"/>
</dbReference>
<evidence type="ECO:0000256" key="9">
    <source>
        <dbReference type="ARBA" id="ARBA00023239"/>
    </source>
</evidence>
<dbReference type="EMBL" id="SLXD01000002">
    <property type="protein sequence ID" value="TCP04318.1"/>
    <property type="molecule type" value="Genomic_DNA"/>
</dbReference>
<feature type="binding site" evidence="10">
    <location>
        <position position="158"/>
    </location>
    <ligand>
        <name>Mg(2+)</name>
        <dbReference type="ChEBI" id="CHEBI:18420"/>
        <label>2</label>
    </ligand>
</feature>
<dbReference type="GeneID" id="99685142"/>
<feature type="binding site" evidence="10">
    <location>
        <position position="47"/>
    </location>
    <ligand>
        <name>D-ribulose 5-phosphate</name>
        <dbReference type="ChEBI" id="CHEBI:58121"/>
    </ligand>
</feature>
<dbReference type="SUPFAM" id="SSF55821">
    <property type="entry name" value="YrdC/RibB"/>
    <property type="match status" value="1"/>
</dbReference>
<dbReference type="OrthoDB" id="9793111at2"/>
<comment type="caution">
    <text evidence="12">The sequence shown here is derived from an EMBL/GenBank/DDBJ whole genome shotgun (WGS) entry which is preliminary data.</text>
</comment>
<comment type="subunit">
    <text evidence="10 11">Homodimer.</text>
</comment>
<keyword evidence="9 10" id="KW-0456">Lyase</keyword>
<dbReference type="GO" id="GO:0005829">
    <property type="term" value="C:cytosol"/>
    <property type="evidence" value="ECO:0007669"/>
    <property type="project" value="TreeGrafter"/>
</dbReference>
<evidence type="ECO:0000256" key="8">
    <source>
        <dbReference type="ARBA" id="ARBA00023211"/>
    </source>
</evidence>
<dbReference type="PANTHER" id="PTHR21327">
    <property type="entry name" value="GTP CYCLOHYDROLASE II-RELATED"/>
    <property type="match status" value="1"/>
</dbReference>
<dbReference type="AlphaFoldDB" id="A0A4V2SHA7"/>
<feature type="binding site" evidence="10">
    <location>
        <position position="43"/>
    </location>
    <ligand>
        <name>Mg(2+)</name>
        <dbReference type="ChEBI" id="CHEBI:18420"/>
        <label>2</label>
    </ligand>
</feature>
<evidence type="ECO:0000313" key="12">
    <source>
        <dbReference type="EMBL" id="TCP04318.1"/>
    </source>
</evidence>